<dbReference type="PATRIC" id="fig|821.40.peg.1941"/>
<dbReference type="SUPFAM" id="SSF48452">
    <property type="entry name" value="TPR-like"/>
    <property type="match status" value="1"/>
</dbReference>
<protein>
    <submittedName>
        <fullName evidence="3">Outer membrane protein</fullName>
    </submittedName>
</protein>
<dbReference type="AlphaFoldDB" id="A0A0P0LQA6"/>
<dbReference type="EMBL" id="CP013020">
    <property type="protein sequence ID" value="ALK84232.1"/>
    <property type="molecule type" value="Genomic_DNA"/>
</dbReference>
<proteinExistence type="predicted"/>
<evidence type="ECO:0000259" key="2">
    <source>
        <dbReference type="Pfam" id="PF14322"/>
    </source>
</evidence>
<dbReference type="Pfam" id="PF14322">
    <property type="entry name" value="SusD-like_3"/>
    <property type="match status" value="1"/>
</dbReference>
<gene>
    <name evidence="3" type="ORF">BvMPK_1627</name>
</gene>
<dbReference type="Gene3D" id="1.25.40.390">
    <property type="match status" value="1"/>
</dbReference>
<feature type="chain" id="PRO_5006050342" evidence="1">
    <location>
        <begin position="19"/>
        <end position="380"/>
    </location>
</feature>
<dbReference type="InterPro" id="IPR011990">
    <property type="entry name" value="TPR-like_helical_dom_sf"/>
</dbReference>
<evidence type="ECO:0000313" key="4">
    <source>
        <dbReference type="Proteomes" id="UP000061587"/>
    </source>
</evidence>
<reference evidence="4" key="1">
    <citation type="submission" date="2015-10" db="EMBL/GenBank/DDBJ databases">
        <title>Extensive mobilome-driven genome diversification in gut-associated Bacteroides vulgatus mpk.</title>
        <authorList>
            <person name="Beier S."/>
            <person name="Lange A."/>
            <person name="Huson D.H."/>
            <person name="Frick J.-S."/>
            <person name="Autenrieth I.B."/>
        </authorList>
    </citation>
    <scope>NUCLEOTIDE SEQUENCE [LARGE SCALE GENOMIC DNA]</scope>
    <source>
        <strain evidence="4">mpk</strain>
    </source>
</reference>
<accession>A0A0P0LQA6</accession>
<keyword evidence="1" id="KW-0732">Signal</keyword>
<organism evidence="3 4">
    <name type="scientific">Phocaeicola vulgatus</name>
    <name type="common">Bacteroides vulgatus</name>
    <dbReference type="NCBI Taxonomy" id="821"/>
    <lineage>
        <taxon>Bacteria</taxon>
        <taxon>Pseudomonadati</taxon>
        <taxon>Bacteroidota</taxon>
        <taxon>Bacteroidia</taxon>
        <taxon>Bacteroidales</taxon>
        <taxon>Bacteroidaceae</taxon>
        <taxon>Phocaeicola</taxon>
    </lineage>
</organism>
<feature type="domain" description="SusD-like N-terminal" evidence="2">
    <location>
        <begin position="72"/>
        <end position="230"/>
    </location>
</feature>
<sequence>MKKLLYIASICIASLFSACDDYLTVESPDQLTSSSFWRNQSDAEAGLAAAYSQLYLMTYSGDMWSFPEIKWPVEAYREDIIQLGSDALNYPNWVELGNYTYTNGNSQFSYYWQCYYKGISFANQVIEKTAEIPDENIDAATREQLVNEGYFIRAYYHMQLLLNWKEIIVRDKYITDPAELSKPLSSREDAWNFIIEDLKRATSLPATRDADNVGRATSGSAYAYLGFAYLTRAYEEATNKDSYLASAIEAFNQVKGYELVNNFSTMFSGDNKNSKESIFEIQFSMSSANGATYRTQFHRWIGVSELGGWDEILPSQTLISEFKKEGETATTGRYDSRMYATLFFNCDYYNDGNGRVYGYDYNDWFDNKERVAFRKFMPDL</sequence>
<dbReference type="Proteomes" id="UP000061587">
    <property type="component" value="Chromosome"/>
</dbReference>
<reference evidence="3 4" key="2">
    <citation type="journal article" date="2016" name="Genome Biol. Evol.">
        <title>Extensive mobilome-driven genome diversification in mouse gut-associated Bacteroides vulgatus mpk.</title>
        <authorList>
            <person name="Lange A."/>
            <person name="Beier S."/>
            <person name="Steimle A."/>
            <person name="Autenrieth I.B."/>
            <person name="Huson D.H."/>
            <person name="Frick J.S."/>
        </authorList>
    </citation>
    <scope>NUCLEOTIDE SEQUENCE [LARGE SCALE GENOMIC DNA]</scope>
    <source>
        <strain evidence="4">mpk</strain>
    </source>
</reference>
<dbReference type="InterPro" id="IPR033985">
    <property type="entry name" value="SusD-like_N"/>
</dbReference>
<evidence type="ECO:0000256" key="1">
    <source>
        <dbReference type="SAM" id="SignalP"/>
    </source>
</evidence>
<name>A0A0P0LQA6_PHOVU</name>
<dbReference type="PROSITE" id="PS51257">
    <property type="entry name" value="PROKAR_LIPOPROTEIN"/>
    <property type="match status" value="1"/>
</dbReference>
<feature type="signal peptide" evidence="1">
    <location>
        <begin position="1"/>
        <end position="18"/>
    </location>
</feature>
<evidence type="ECO:0000313" key="3">
    <source>
        <dbReference type="EMBL" id="ALK84232.1"/>
    </source>
</evidence>